<evidence type="ECO:0000313" key="4">
    <source>
        <dbReference type="EMBL" id="OQM73322.1"/>
    </source>
</evidence>
<dbReference type="EMBL" id="MDET01000060">
    <property type="protein sequence ID" value="OQM73322.1"/>
    <property type="molecule type" value="Genomic_DNA"/>
</dbReference>
<keyword evidence="5" id="KW-1185">Reference proteome</keyword>
<gene>
    <name evidence="4" type="ORF">BFN67_09645</name>
</gene>
<dbReference type="GO" id="GO:0046872">
    <property type="term" value="F:metal ion binding"/>
    <property type="evidence" value="ECO:0007669"/>
    <property type="project" value="UniProtKB-KW"/>
</dbReference>
<feature type="binding site" evidence="3">
    <location>
        <position position="48"/>
    </location>
    <ligand>
        <name>a divalent metal cation</name>
        <dbReference type="ChEBI" id="CHEBI:60240"/>
    </ligand>
</feature>
<dbReference type="Proteomes" id="UP000191905">
    <property type="component" value="Unassembled WGS sequence"/>
</dbReference>
<dbReference type="Pfam" id="PF05163">
    <property type="entry name" value="DinB"/>
    <property type="match status" value="1"/>
</dbReference>
<sequence length="170" mass="19283">MKRHFMMFAAYNQWANNRVYDAAADLSEDEFRQDTGAFFGSMMGTLNHVLVADRIWMKRFTGEGDAPARLDAILFPAFAGLTVARKAEDQRIADWIGSLEEDALSGRFTYMTATDMRTISQRLAPALAHFFNHQTHHRGQAHTILTMLGRPSVSLDLSFFQRTEEGRAYA</sequence>
<evidence type="ECO:0000313" key="5">
    <source>
        <dbReference type="Proteomes" id="UP000191905"/>
    </source>
</evidence>
<evidence type="ECO:0000256" key="2">
    <source>
        <dbReference type="ARBA" id="ARBA00022723"/>
    </source>
</evidence>
<reference evidence="4 5" key="1">
    <citation type="journal article" date="2016" name="Int. J. Syst. Evol. Microbiol.">
        <title>Pseudaminobacter manganicus sp. nov., isolated from sludge of a manganese mine.</title>
        <authorList>
            <person name="Li J."/>
            <person name="Huang J."/>
            <person name="Liao S."/>
            <person name="Wang G."/>
        </authorList>
    </citation>
    <scope>NUCLEOTIDE SEQUENCE [LARGE SCALE GENOMIC DNA]</scope>
    <source>
        <strain evidence="4 5">JH-7</strain>
    </source>
</reference>
<proteinExistence type="inferred from homology"/>
<dbReference type="PANTHER" id="PTHR37302">
    <property type="entry name" value="SLR1116 PROTEIN"/>
    <property type="match status" value="1"/>
</dbReference>
<dbReference type="PANTHER" id="PTHR37302:SF1">
    <property type="entry name" value="PROTEIN DINB"/>
    <property type="match status" value="1"/>
</dbReference>
<dbReference type="STRING" id="1873176.BFN67_09645"/>
<accession>A0A1V8RJD1</accession>
<comment type="caution">
    <text evidence="4">The sequence shown here is derived from an EMBL/GenBank/DDBJ whole genome shotgun (WGS) entry which is preliminary data.</text>
</comment>
<evidence type="ECO:0000256" key="3">
    <source>
        <dbReference type="PIRSR" id="PIRSR607837-1"/>
    </source>
</evidence>
<dbReference type="Gene3D" id="1.20.120.450">
    <property type="entry name" value="dinb family like domain"/>
    <property type="match status" value="1"/>
</dbReference>
<dbReference type="OrthoDB" id="9807509at2"/>
<feature type="binding site" evidence="3">
    <location>
        <position position="133"/>
    </location>
    <ligand>
        <name>a divalent metal cation</name>
        <dbReference type="ChEBI" id="CHEBI:60240"/>
    </ligand>
</feature>
<evidence type="ECO:0000256" key="1">
    <source>
        <dbReference type="ARBA" id="ARBA00008635"/>
    </source>
</evidence>
<protein>
    <submittedName>
        <fullName evidence="4">Diguanylate cyclase</fullName>
    </submittedName>
</protein>
<feature type="binding site" evidence="3">
    <location>
        <position position="137"/>
    </location>
    <ligand>
        <name>a divalent metal cation</name>
        <dbReference type="ChEBI" id="CHEBI:60240"/>
    </ligand>
</feature>
<dbReference type="InterPro" id="IPR007837">
    <property type="entry name" value="DinB"/>
</dbReference>
<keyword evidence="2 3" id="KW-0479">Metal-binding</keyword>
<comment type="similarity">
    <text evidence="1">Belongs to the DinB family.</text>
</comment>
<organism evidence="4 5">
    <name type="scientific">Manganibacter manganicus</name>
    <dbReference type="NCBI Taxonomy" id="1873176"/>
    <lineage>
        <taxon>Bacteria</taxon>
        <taxon>Pseudomonadati</taxon>
        <taxon>Pseudomonadota</taxon>
        <taxon>Alphaproteobacteria</taxon>
        <taxon>Hyphomicrobiales</taxon>
        <taxon>Phyllobacteriaceae</taxon>
        <taxon>Manganibacter</taxon>
    </lineage>
</organism>
<dbReference type="InterPro" id="IPR034660">
    <property type="entry name" value="DinB/YfiT-like"/>
</dbReference>
<dbReference type="AlphaFoldDB" id="A0A1V8RJD1"/>
<name>A0A1V8RJD1_9HYPH</name>
<dbReference type="RefSeq" id="WP_080921939.1">
    <property type="nucleotide sequence ID" value="NZ_MDET01000060.1"/>
</dbReference>
<dbReference type="SUPFAM" id="SSF109854">
    <property type="entry name" value="DinB/YfiT-like putative metalloenzymes"/>
    <property type="match status" value="1"/>
</dbReference>